<organism evidence="1 2">
    <name type="scientific">Ramularia collo-cygni</name>
    <dbReference type="NCBI Taxonomy" id="112498"/>
    <lineage>
        <taxon>Eukaryota</taxon>
        <taxon>Fungi</taxon>
        <taxon>Dikarya</taxon>
        <taxon>Ascomycota</taxon>
        <taxon>Pezizomycotina</taxon>
        <taxon>Dothideomycetes</taxon>
        <taxon>Dothideomycetidae</taxon>
        <taxon>Mycosphaerellales</taxon>
        <taxon>Mycosphaerellaceae</taxon>
        <taxon>Ramularia</taxon>
    </lineage>
</organism>
<reference evidence="1 2" key="1">
    <citation type="submission" date="2016-03" db="EMBL/GenBank/DDBJ databases">
        <authorList>
            <person name="Ploux O."/>
        </authorList>
    </citation>
    <scope>NUCLEOTIDE SEQUENCE [LARGE SCALE GENOMIC DNA]</scope>
    <source>
        <strain evidence="1 2">URUG2</strain>
    </source>
</reference>
<sequence length="80" mass="9178">MTPAAAMNEAVVVASSSANNYTGRTKFLLLHLLHNRNTWLWLLHDSARSHLPCLDTSDNFRLARHRALESPQQQQQQQRN</sequence>
<keyword evidence="2" id="KW-1185">Reference proteome</keyword>
<dbReference type="EMBL" id="FJUY01000012">
    <property type="protein sequence ID" value="CZT21758.1"/>
    <property type="molecule type" value="Genomic_DNA"/>
</dbReference>
<evidence type="ECO:0000313" key="2">
    <source>
        <dbReference type="Proteomes" id="UP000225277"/>
    </source>
</evidence>
<dbReference type="Proteomes" id="UP000225277">
    <property type="component" value="Unassembled WGS sequence"/>
</dbReference>
<protein>
    <submittedName>
        <fullName evidence="1">Uncharacterized protein</fullName>
    </submittedName>
</protein>
<gene>
    <name evidence="1" type="ORF">RCC_07623</name>
</gene>
<dbReference type="GeneID" id="35602738"/>
<proteinExistence type="predicted"/>
<evidence type="ECO:0000313" key="1">
    <source>
        <dbReference type="EMBL" id="CZT21758.1"/>
    </source>
</evidence>
<dbReference type="AlphaFoldDB" id="A0A2D3V1S4"/>
<dbReference type="RefSeq" id="XP_023628647.1">
    <property type="nucleotide sequence ID" value="XM_023772879.1"/>
</dbReference>
<accession>A0A2D3V1S4</accession>
<name>A0A2D3V1S4_9PEZI</name>